<keyword evidence="5" id="KW-0597">Phosphoprotein</keyword>
<reference evidence="15" key="2">
    <citation type="journal article" date="2012" name="PLoS ONE">
        <title>A Deeply Branching Thermophilic Bacterium with an Ancient Acetyl-CoA Pathway Dominates a Subsurface Ecosystem.</title>
        <authorList>
            <person name="Takami H."/>
            <person name="Noguchi H."/>
            <person name="Takaki Y."/>
            <person name="Uchiyama I."/>
            <person name="Toyoda A."/>
            <person name="Nishi S."/>
            <person name="Chee G.-J."/>
            <person name="Arai W."/>
            <person name="Nunoura T."/>
            <person name="Itoh T."/>
            <person name="Hattori M."/>
            <person name="Takai K."/>
        </authorList>
    </citation>
    <scope>NUCLEOTIDE SEQUENCE</scope>
</reference>
<dbReference type="Gene3D" id="3.40.50.1000">
    <property type="entry name" value="HAD superfamily/HAD-like"/>
    <property type="match status" value="1"/>
</dbReference>
<dbReference type="GO" id="GO:0016887">
    <property type="term" value="F:ATP hydrolysis activity"/>
    <property type="evidence" value="ECO:0007669"/>
    <property type="project" value="InterPro"/>
</dbReference>
<feature type="transmembrane region" description="Helical" evidence="13">
    <location>
        <begin position="88"/>
        <end position="109"/>
    </location>
</feature>
<dbReference type="InterPro" id="IPR036412">
    <property type="entry name" value="HAD-like_sf"/>
</dbReference>
<dbReference type="SFLD" id="SFLDF00027">
    <property type="entry name" value="p-type_atpase"/>
    <property type="match status" value="1"/>
</dbReference>
<dbReference type="FunFam" id="2.70.150.10:FF:000002">
    <property type="entry name" value="Copper-transporting ATPase 1, putative"/>
    <property type="match status" value="1"/>
</dbReference>
<keyword evidence="9 13" id="KW-0067">ATP-binding</keyword>
<evidence type="ECO:0000256" key="2">
    <source>
        <dbReference type="ARBA" id="ARBA00006024"/>
    </source>
</evidence>
<keyword evidence="10" id="KW-1278">Translocase</keyword>
<feature type="transmembrane region" description="Helical" evidence="13">
    <location>
        <begin position="152"/>
        <end position="168"/>
    </location>
</feature>
<keyword evidence="11 13" id="KW-1133">Transmembrane helix</keyword>
<comment type="similarity">
    <text evidence="2 13">Belongs to the cation transport ATPase (P-type) (TC 3.A.3) family. Type IB subfamily.</text>
</comment>
<dbReference type="EMBL" id="AP011803">
    <property type="protein sequence ID" value="BAL59434.1"/>
    <property type="molecule type" value="Genomic_DNA"/>
</dbReference>
<evidence type="ECO:0000256" key="7">
    <source>
        <dbReference type="ARBA" id="ARBA00022723"/>
    </source>
</evidence>
<dbReference type="NCBIfam" id="TIGR01525">
    <property type="entry name" value="ATPase-IB_hvy"/>
    <property type="match status" value="1"/>
</dbReference>
<proteinExistence type="inferred from homology"/>
<dbReference type="Gene3D" id="2.70.150.10">
    <property type="entry name" value="Calcium-transporting ATPase, cytoplasmic transduction domain A"/>
    <property type="match status" value="1"/>
</dbReference>
<evidence type="ECO:0000256" key="1">
    <source>
        <dbReference type="ARBA" id="ARBA00004651"/>
    </source>
</evidence>
<dbReference type="PROSITE" id="PS01047">
    <property type="entry name" value="HMA_1"/>
    <property type="match status" value="1"/>
</dbReference>
<dbReference type="SUPFAM" id="SSF81653">
    <property type="entry name" value="Calcium ATPase, transduction domain A"/>
    <property type="match status" value="1"/>
</dbReference>
<evidence type="ECO:0000256" key="12">
    <source>
        <dbReference type="ARBA" id="ARBA00023136"/>
    </source>
</evidence>
<dbReference type="GO" id="GO:0046872">
    <property type="term" value="F:metal ion binding"/>
    <property type="evidence" value="ECO:0007669"/>
    <property type="project" value="UniProtKB-KW"/>
</dbReference>
<dbReference type="Gene3D" id="3.40.1110.10">
    <property type="entry name" value="Calcium-transporting ATPase, cytoplasmic domain N"/>
    <property type="match status" value="1"/>
</dbReference>
<dbReference type="NCBIfam" id="TIGR01494">
    <property type="entry name" value="ATPase_P-type"/>
    <property type="match status" value="2"/>
</dbReference>
<dbReference type="Gene3D" id="3.30.70.100">
    <property type="match status" value="1"/>
</dbReference>
<dbReference type="PRINTS" id="PR00941">
    <property type="entry name" value="CDATPASE"/>
</dbReference>
<dbReference type="InterPro" id="IPR059000">
    <property type="entry name" value="ATPase_P-type_domA"/>
</dbReference>
<evidence type="ECO:0000256" key="6">
    <source>
        <dbReference type="ARBA" id="ARBA00022692"/>
    </source>
</evidence>
<dbReference type="SUPFAM" id="SSF56784">
    <property type="entry name" value="HAD-like"/>
    <property type="match status" value="1"/>
</dbReference>
<dbReference type="GO" id="GO:0019829">
    <property type="term" value="F:ATPase-coupled monoatomic cation transmembrane transporter activity"/>
    <property type="evidence" value="ECO:0007669"/>
    <property type="project" value="InterPro"/>
</dbReference>
<evidence type="ECO:0000256" key="5">
    <source>
        <dbReference type="ARBA" id="ARBA00022553"/>
    </source>
</evidence>
<keyword evidence="8 13" id="KW-0547">Nucleotide-binding</keyword>
<evidence type="ECO:0000256" key="3">
    <source>
        <dbReference type="ARBA" id="ARBA00022448"/>
    </source>
</evidence>
<evidence type="ECO:0000259" key="14">
    <source>
        <dbReference type="PROSITE" id="PS50846"/>
    </source>
</evidence>
<dbReference type="SUPFAM" id="SSF81665">
    <property type="entry name" value="Calcium ATPase, transmembrane domain M"/>
    <property type="match status" value="1"/>
</dbReference>
<dbReference type="GO" id="GO:0005524">
    <property type="term" value="F:ATP binding"/>
    <property type="evidence" value="ECO:0007669"/>
    <property type="project" value="UniProtKB-UniRule"/>
</dbReference>
<dbReference type="InterPro" id="IPR018303">
    <property type="entry name" value="ATPase_P-typ_P_site"/>
</dbReference>
<feature type="transmembrane region" description="Helical" evidence="13">
    <location>
        <begin position="324"/>
        <end position="344"/>
    </location>
</feature>
<dbReference type="Pfam" id="PF00122">
    <property type="entry name" value="E1-E2_ATPase"/>
    <property type="match status" value="1"/>
</dbReference>
<dbReference type="InterPro" id="IPR023299">
    <property type="entry name" value="ATPase_P-typ_cyto_dom_N"/>
</dbReference>
<dbReference type="SFLD" id="SFLDG00002">
    <property type="entry name" value="C1.7:_P-type_atpase_like"/>
    <property type="match status" value="1"/>
</dbReference>
<dbReference type="PRINTS" id="PR00119">
    <property type="entry name" value="CATATPASE"/>
</dbReference>
<feature type="transmembrane region" description="Helical" evidence="13">
    <location>
        <begin position="356"/>
        <end position="380"/>
    </location>
</feature>
<dbReference type="CDD" id="cd00371">
    <property type="entry name" value="HMA"/>
    <property type="match status" value="1"/>
</dbReference>
<feature type="domain" description="HMA" evidence="14">
    <location>
        <begin position="4"/>
        <end position="70"/>
    </location>
</feature>
<gene>
    <name evidence="15" type="ORF">HGMM_OP4C070</name>
</gene>
<dbReference type="InterPro" id="IPR006121">
    <property type="entry name" value="HMA_dom"/>
</dbReference>
<evidence type="ECO:0000256" key="11">
    <source>
        <dbReference type="ARBA" id="ARBA00022989"/>
    </source>
</evidence>
<feature type="transmembrane region" description="Helical" evidence="13">
    <location>
        <begin position="121"/>
        <end position="140"/>
    </location>
</feature>
<dbReference type="PROSITE" id="PS00154">
    <property type="entry name" value="ATPASE_E1_E2"/>
    <property type="match status" value="1"/>
</dbReference>
<dbReference type="InterPro" id="IPR001757">
    <property type="entry name" value="P_typ_ATPase"/>
</dbReference>
<dbReference type="InterPro" id="IPR023214">
    <property type="entry name" value="HAD_sf"/>
</dbReference>
<keyword evidence="7 13" id="KW-0479">Metal-binding</keyword>
<dbReference type="PANTHER" id="PTHR48085:SF5">
    <property type="entry name" value="CADMIUM_ZINC-TRANSPORTING ATPASE HMA4-RELATED"/>
    <property type="match status" value="1"/>
</dbReference>
<protein>
    <submittedName>
        <fullName evidence="15">Cd2+-exporting ATPase</fullName>
    </submittedName>
</protein>
<dbReference type="SFLD" id="SFLDS00003">
    <property type="entry name" value="Haloacid_Dehalogenase"/>
    <property type="match status" value="1"/>
</dbReference>
<dbReference type="AlphaFoldDB" id="H5SV05"/>
<evidence type="ECO:0000256" key="8">
    <source>
        <dbReference type="ARBA" id="ARBA00022741"/>
    </source>
</evidence>
<name>H5SV05_ACEAU</name>
<dbReference type="InterPro" id="IPR008250">
    <property type="entry name" value="ATPase_P-typ_transduc_dom_A_sf"/>
</dbReference>
<evidence type="ECO:0000256" key="4">
    <source>
        <dbReference type="ARBA" id="ARBA00022475"/>
    </source>
</evidence>
<keyword evidence="6 13" id="KW-0812">Transmembrane</keyword>
<dbReference type="InterPro" id="IPR044492">
    <property type="entry name" value="P_typ_ATPase_HD_dom"/>
</dbReference>
<evidence type="ECO:0000313" key="15">
    <source>
        <dbReference type="EMBL" id="BAL59434.1"/>
    </source>
</evidence>
<reference evidence="15" key="1">
    <citation type="journal article" date="2005" name="Environ. Microbiol.">
        <title>Genetic and functional properties of uncultivated thermophilic crenarchaeotes from a subsurface gold mine as revealed by analysis of genome fragments.</title>
        <authorList>
            <person name="Nunoura T."/>
            <person name="Hirayama H."/>
            <person name="Takami H."/>
            <person name="Oida H."/>
            <person name="Nishi S."/>
            <person name="Shimamura S."/>
            <person name="Suzuki Y."/>
            <person name="Inagaki F."/>
            <person name="Takai K."/>
            <person name="Nealson K.H."/>
            <person name="Horikoshi K."/>
        </authorList>
    </citation>
    <scope>NUCLEOTIDE SEQUENCE</scope>
</reference>
<dbReference type="InterPro" id="IPR051014">
    <property type="entry name" value="Cation_Transport_ATPase_IB"/>
</dbReference>
<evidence type="ECO:0000256" key="13">
    <source>
        <dbReference type="RuleBase" id="RU362081"/>
    </source>
</evidence>
<dbReference type="GO" id="GO:0005886">
    <property type="term" value="C:plasma membrane"/>
    <property type="evidence" value="ECO:0007669"/>
    <property type="project" value="UniProtKB-SubCell"/>
</dbReference>
<feature type="transmembrane region" description="Helical" evidence="13">
    <location>
        <begin position="681"/>
        <end position="708"/>
    </location>
</feature>
<dbReference type="NCBIfam" id="TIGR01512">
    <property type="entry name" value="ATPase-IB2_Cd"/>
    <property type="match status" value="1"/>
</dbReference>
<keyword evidence="3" id="KW-0813">Transport</keyword>
<dbReference type="Pfam" id="PF00702">
    <property type="entry name" value="Hydrolase"/>
    <property type="match status" value="1"/>
</dbReference>
<accession>H5SV05</accession>
<dbReference type="PROSITE" id="PS50846">
    <property type="entry name" value="HMA_2"/>
    <property type="match status" value="1"/>
</dbReference>
<dbReference type="InterPro" id="IPR017969">
    <property type="entry name" value="Heavy-metal-associated_CS"/>
</dbReference>
<dbReference type="InterPro" id="IPR023298">
    <property type="entry name" value="ATPase_P-typ_TM_dom_sf"/>
</dbReference>
<evidence type="ECO:0000256" key="10">
    <source>
        <dbReference type="ARBA" id="ARBA00022967"/>
    </source>
</evidence>
<comment type="subcellular location">
    <subcellularLocation>
        <location evidence="1">Cell membrane</location>
        <topology evidence="1">Multi-pass membrane protein</topology>
    </subcellularLocation>
</comment>
<keyword evidence="4 13" id="KW-1003">Cell membrane</keyword>
<dbReference type="Pfam" id="PF00403">
    <property type="entry name" value="HMA"/>
    <property type="match status" value="1"/>
</dbReference>
<dbReference type="PANTHER" id="PTHR48085">
    <property type="entry name" value="CADMIUM/ZINC-TRANSPORTING ATPASE HMA2-RELATED"/>
    <property type="match status" value="1"/>
</dbReference>
<dbReference type="SUPFAM" id="SSF55008">
    <property type="entry name" value="HMA, heavy metal-associated domain"/>
    <property type="match status" value="1"/>
</dbReference>
<sequence>MDEQTEDLQIEGMHCAGCADELEQAVARLHGVTEAKVNFSTSTVRVRYRASTLDRARLVEHIERIGYTTRHTHEEAGESQSLWRRREALFTGISGVLLACGLALSLVGADPTLTVLVGRTLSLSTALYLGSVFFGAYHFARKGLYALKRFSLGINTLMTLAIVGAIIIGEYVEAASLAFLFSVAELLEEFSVARARRSLRELIKLTPTEARVRRNGQEHWLSLDQIEPGETLIVKPGERIALDGRVLLGNSSVNQAPITGESVPVEKKPGDEVFAGTLNQEGYLEIQVTKRAKDTTLAKIVHLIEEAEAHKAPAEKFVDRFAKYYTPAVVLIAFAVATVPSLVWGAPFGEWFSRALALFVIACPCALLISTPVSIISAITSAARHGVLIKGGVYLEELGQIQTIVFDKTGTLTTGELSVTDVIACDGSSPEEVLRIAAALESKSQHPIAQAIVRQYSEHIANQPLPEVSDFLSLTGEGVQGRLDGKLYRVGKPQLFAHFLSPSDLTPLSPSLKGREGREVAEHLARLESEAKTVVAVGTAERPLGLIAVADRVRPEAAQTVRRLERLGLKVVMISGDNEGTVKAVARQLGIRHYRAGVLPDGKVAEIQRLLQEHGKVAMVGDGVNDAPALAAATVGIAMGVMGTDTALETADIALMADDLSKLPYLIELSRRARRVIKQNISFSILTKFSLGLGVFPGYVTLVLAVLVGDMGASLAVTGNALRLAHIKPT</sequence>
<dbReference type="InterPro" id="IPR036163">
    <property type="entry name" value="HMA_dom_sf"/>
</dbReference>
<keyword evidence="12 13" id="KW-0472">Membrane</keyword>
<dbReference type="FunFam" id="3.30.70.100:FF:000001">
    <property type="entry name" value="ATPase copper transporting beta"/>
    <property type="match status" value="1"/>
</dbReference>
<organism evidence="15">
    <name type="scientific">Acetithermum autotrophicum</name>
    <dbReference type="NCBI Taxonomy" id="1446466"/>
    <lineage>
        <taxon>Bacteria</taxon>
        <taxon>Candidatus Bipolaricaulota</taxon>
        <taxon>Candidatus Acetithermum</taxon>
    </lineage>
</organism>
<dbReference type="InterPro" id="IPR027256">
    <property type="entry name" value="P-typ_ATPase_IB"/>
</dbReference>
<evidence type="ECO:0000256" key="9">
    <source>
        <dbReference type="ARBA" id="ARBA00022840"/>
    </source>
</evidence>